<dbReference type="PANTHER" id="PTHR46729:SF1">
    <property type="entry name" value="LEUKOCYTE RECEPTOR CLUSTER MEMBER 9"/>
    <property type="match status" value="1"/>
</dbReference>
<evidence type="ECO:0000259" key="6">
    <source>
        <dbReference type="PROSITE" id="PS50103"/>
    </source>
</evidence>
<keyword evidence="1 4" id="KW-0479">Metal-binding</keyword>
<keyword evidence="2 4" id="KW-0863">Zinc-finger</keyword>
<feature type="region of interest" description="Disordered" evidence="5">
    <location>
        <begin position="243"/>
        <end position="265"/>
    </location>
</feature>
<dbReference type="InterPro" id="IPR019510">
    <property type="entry name" value="AKAP7-like_phosphoesterase"/>
</dbReference>
<keyword evidence="3 4" id="KW-0862">Zinc</keyword>
<accession>A0AAY4A8H6</accession>
<gene>
    <name evidence="7" type="primary">leng9</name>
</gene>
<dbReference type="InterPro" id="IPR042653">
    <property type="entry name" value="Leng9"/>
</dbReference>
<dbReference type="GO" id="GO:0008270">
    <property type="term" value="F:zinc ion binding"/>
    <property type="evidence" value="ECO:0007669"/>
    <property type="project" value="UniProtKB-KW"/>
</dbReference>
<dbReference type="Pfam" id="PF10469">
    <property type="entry name" value="AKAP7_NLS"/>
    <property type="match status" value="1"/>
</dbReference>
<dbReference type="GeneTree" id="ENSGT00390000010577"/>
<dbReference type="InterPro" id="IPR000571">
    <property type="entry name" value="Znf_CCCH"/>
</dbReference>
<feature type="zinc finger region" description="C3H1-type" evidence="4">
    <location>
        <begin position="34"/>
        <end position="61"/>
    </location>
</feature>
<feature type="region of interest" description="Disordered" evidence="5">
    <location>
        <begin position="1"/>
        <end position="30"/>
    </location>
</feature>
<feature type="compositionally biased region" description="Basic and acidic residues" evidence="5">
    <location>
        <begin position="69"/>
        <end position="105"/>
    </location>
</feature>
<dbReference type="Pfam" id="PF18044">
    <property type="entry name" value="zf-CCCH_4"/>
    <property type="match status" value="1"/>
</dbReference>
<dbReference type="SUPFAM" id="SSF55144">
    <property type="entry name" value="LigT-like"/>
    <property type="match status" value="1"/>
</dbReference>
<dbReference type="PROSITE" id="PS50103">
    <property type="entry name" value="ZF_C3H1"/>
    <property type="match status" value="1"/>
</dbReference>
<reference evidence="7 8" key="1">
    <citation type="submission" date="2020-06" db="EMBL/GenBank/DDBJ databases">
        <authorList>
            <consortium name="Wellcome Sanger Institute Data Sharing"/>
        </authorList>
    </citation>
    <scope>NUCLEOTIDE SEQUENCE [LARGE SCALE GENOMIC DNA]</scope>
</reference>
<dbReference type="GeneID" id="114790790"/>
<feature type="domain" description="C3H1-type" evidence="6">
    <location>
        <begin position="34"/>
        <end position="61"/>
    </location>
</feature>
<dbReference type="SMART" id="SM00356">
    <property type="entry name" value="ZnF_C3H1"/>
    <property type="match status" value="1"/>
</dbReference>
<feature type="region of interest" description="Disordered" evidence="5">
    <location>
        <begin position="68"/>
        <end position="105"/>
    </location>
</feature>
<evidence type="ECO:0000256" key="4">
    <source>
        <dbReference type="PROSITE-ProRule" id="PRU00723"/>
    </source>
</evidence>
<dbReference type="AlphaFoldDB" id="A0AAY4A8H6"/>
<reference evidence="7" key="3">
    <citation type="submission" date="2025-09" db="UniProtKB">
        <authorList>
            <consortium name="Ensembl"/>
        </authorList>
    </citation>
    <scope>IDENTIFICATION</scope>
</reference>
<feature type="compositionally biased region" description="Polar residues" evidence="5">
    <location>
        <begin position="1"/>
        <end position="20"/>
    </location>
</feature>
<keyword evidence="8" id="KW-1185">Reference proteome</keyword>
<dbReference type="PANTHER" id="PTHR46729">
    <property type="entry name" value="LEUKOCYTE RECEPTOR CLUSTER MEMBER 9"/>
    <property type="match status" value="1"/>
</dbReference>
<evidence type="ECO:0000256" key="2">
    <source>
        <dbReference type="ARBA" id="ARBA00022771"/>
    </source>
</evidence>
<proteinExistence type="predicted"/>
<dbReference type="Pfam" id="PF04457">
    <property type="entry name" value="MJ1316"/>
    <property type="match status" value="1"/>
</dbReference>
<evidence type="ECO:0000256" key="3">
    <source>
        <dbReference type="ARBA" id="ARBA00022833"/>
    </source>
</evidence>
<evidence type="ECO:0000256" key="5">
    <source>
        <dbReference type="SAM" id="MobiDB-lite"/>
    </source>
</evidence>
<evidence type="ECO:0000256" key="1">
    <source>
        <dbReference type="ARBA" id="ARBA00022723"/>
    </source>
</evidence>
<evidence type="ECO:0000313" key="8">
    <source>
        <dbReference type="Proteomes" id="UP000694580"/>
    </source>
</evidence>
<evidence type="ECO:0000313" key="7">
    <source>
        <dbReference type="Ensembl" id="ENSDCDP00010003491.1"/>
    </source>
</evidence>
<sequence length="520" mass="58053">MATVVSDSSEITVPVSSEPTVTGDRNADGIGQEAEGRNLCQHFLLGRCHFGDRCRLSHSSPASAITETLMKEPEWEDQHKTPKKICSSEKRGKTKENQETHKKPRMRTADDVINRILWDDSVDPADFVVGHLDRFLGLLERPFSEFSWDISVTECDFTEELALPRHRIQYFSYRGERVWDRDSRTDRVFGSTGQTLLPPFGGVVKQQEHVTQDAQSNNLKAAEDHVPPEDCVEKIARPTVCINEHRPLDDPGGPGMRSDFSSDEAEAVEDLSLDSLTQDLSVSENHEATNAGEQAEWKGSWDGYEDREHLSWAITSPQKQEHRHVGGKRKPTHFIAFRVDSPAATHAFQRVQGKVLSMLPESGPHWASLPTLHVTLCLLVLSGPAEVSEAAELLQKVVRNLHKPPVSVSFSPKLKHFGGKVLYLAPRPLSEIQALNAPLQQAYREKGWLHRHSRSPNYHLTLAKVDGGDRPFEGAGTIKLGKDINFGKLEVKKLHLCVNGRPRTEGGFYESVCATTIPDV</sequence>
<reference evidence="7" key="2">
    <citation type="submission" date="2025-08" db="UniProtKB">
        <authorList>
            <consortium name="Ensembl"/>
        </authorList>
    </citation>
    <scope>IDENTIFICATION</scope>
</reference>
<dbReference type="InterPro" id="IPR040459">
    <property type="entry name" value="MJ1316"/>
</dbReference>
<dbReference type="Ensembl" id="ENSDCDT00010003626.1">
    <property type="protein sequence ID" value="ENSDCDP00010003491.1"/>
    <property type="gene ID" value="ENSDCDG00010001597.1"/>
</dbReference>
<dbReference type="InterPro" id="IPR041367">
    <property type="entry name" value="Znf-CCCH_4"/>
</dbReference>
<dbReference type="Gene3D" id="3.90.1140.10">
    <property type="entry name" value="Cyclic phosphodiesterase"/>
    <property type="match status" value="1"/>
</dbReference>
<dbReference type="CTD" id="94059"/>
<protein>
    <recommendedName>
        <fullName evidence="6">C3H1-type domain-containing protein</fullName>
    </recommendedName>
</protein>
<dbReference type="Proteomes" id="UP000694580">
    <property type="component" value="Chromosome 5"/>
</dbReference>
<dbReference type="InterPro" id="IPR009097">
    <property type="entry name" value="Cyclic_Pdiesterase"/>
</dbReference>
<organism evidence="7 8">
    <name type="scientific">Denticeps clupeoides</name>
    <name type="common">denticle herring</name>
    <dbReference type="NCBI Taxonomy" id="299321"/>
    <lineage>
        <taxon>Eukaryota</taxon>
        <taxon>Metazoa</taxon>
        <taxon>Chordata</taxon>
        <taxon>Craniata</taxon>
        <taxon>Vertebrata</taxon>
        <taxon>Euteleostomi</taxon>
        <taxon>Actinopterygii</taxon>
        <taxon>Neopterygii</taxon>
        <taxon>Teleostei</taxon>
        <taxon>Clupei</taxon>
        <taxon>Clupeiformes</taxon>
        <taxon>Denticipitoidei</taxon>
        <taxon>Denticipitidae</taxon>
        <taxon>Denticeps</taxon>
    </lineage>
</organism>
<dbReference type="RefSeq" id="XP_028836967.1">
    <property type="nucleotide sequence ID" value="XM_028981134.1"/>
</dbReference>
<name>A0AAY4A8H6_9TELE</name>
<dbReference type="Gene3D" id="4.10.1000.10">
    <property type="entry name" value="Zinc finger, CCCH-type"/>
    <property type="match status" value="1"/>
</dbReference>